<accession>A0A133UFX2</accession>
<dbReference type="AlphaFoldDB" id="A0A133UFX2"/>
<protein>
    <submittedName>
        <fullName evidence="1">Uncharacterized protein</fullName>
    </submittedName>
</protein>
<reference evidence="1 2" key="1">
    <citation type="journal article" date="2016" name="Sci. Rep.">
        <title>Metabolic traits of an uncultured archaeal lineage -MSBL1- from brine pools of the Red Sea.</title>
        <authorList>
            <person name="Mwirichia R."/>
            <person name="Alam I."/>
            <person name="Rashid M."/>
            <person name="Vinu M."/>
            <person name="Ba-Alawi W."/>
            <person name="Anthony Kamau A."/>
            <person name="Kamanda Ngugi D."/>
            <person name="Goker M."/>
            <person name="Klenk H.P."/>
            <person name="Bajic V."/>
            <person name="Stingl U."/>
        </authorList>
    </citation>
    <scope>NUCLEOTIDE SEQUENCE [LARGE SCALE GENOMIC DNA]</scope>
    <source>
        <strain evidence="1">SCGC-AAA259E22</strain>
    </source>
</reference>
<dbReference type="Proteomes" id="UP000070657">
    <property type="component" value="Unassembled WGS sequence"/>
</dbReference>
<sequence length="114" mass="13102">MSEEKLEESLSQFLEKGDDWERKKTSVDGVFILKLPKYKGSPPRLAIELNPADERGNPTKKRGLMIRNLGELGTFRELIGEEGLDNLMETIVEVNPEKEKVTRPEEEKEDVIQF</sequence>
<proteinExistence type="predicted"/>
<name>A0A133UFX2_9EURY</name>
<keyword evidence="2" id="KW-1185">Reference proteome</keyword>
<comment type="caution">
    <text evidence="1">The sequence shown here is derived from an EMBL/GenBank/DDBJ whole genome shotgun (WGS) entry which is preliminary data.</text>
</comment>
<dbReference type="EMBL" id="LHXP01000030">
    <property type="protein sequence ID" value="KXA93079.1"/>
    <property type="molecule type" value="Genomic_DNA"/>
</dbReference>
<evidence type="ECO:0000313" key="2">
    <source>
        <dbReference type="Proteomes" id="UP000070657"/>
    </source>
</evidence>
<gene>
    <name evidence="1" type="ORF">AKJ66_02840</name>
</gene>
<organism evidence="1 2">
    <name type="scientific">candidate division MSBL1 archaeon SCGC-AAA259E22</name>
    <dbReference type="NCBI Taxonomy" id="1698265"/>
    <lineage>
        <taxon>Archaea</taxon>
        <taxon>Methanobacteriati</taxon>
        <taxon>Methanobacteriota</taxon>
        <taxon>candidate division MSBL1</taxon>
    </lineage>
</organism>
<evidence type="ECO:0000313" key="1">
    <source>
        <dbReference type="EMBL" id="KXA93079.1"/>
    </source>
</evidence>